<dbReference type="NCBIfam" id="TIGR01782">
    <property type="entry name" value="TonB-Xanth-Caul"/>
    <property type="match status" value="1"/>
</dbReference>
<evidence type="ECO:0000313" key="10">
    <source>
        <dbReference type="EMBL" id="MBC3766376.1"/>
    </source>
</evidence>
<comment type="caution">
    <text evidence="10">The sequence shown here is derived from an EMBL/GenBank/DDBJ whole genome shotgun (WGS) entry which is preliminary data.</text>
</comment>
<protein>
    <submittedName>
        <fullName evidence="10">TonB-dependent receptor</fullName>
    </submittedName>
</protein>
<dbReference type="Pfam" id="PF00593">
    <property type="entry name" value="TonB_dep_Rec_b-barrel"/>
    <property type="match status" value="1"/>
</dbReference>
<dbReference type="GO" id="GO:0009279">
    <property type="term" value="C:cell outer membrane"/>
    <property type="evidence" value="ECO:0007669"/>
    <property type="project" value="UniProtKB-SubCell"/>
</dbReference>
<accession>A0A8J6IVJ2</accession>
<dbReference type="RefSeq" id="WP_186506897.1">
    <property type="nucleotide sequence ID" value="NZ_JACNEP010000007.1"/>
</dbReference>
<feature type="domain" description="TonB-dependent receptor-like beta-barrel" evidence="8">
    <location>
        <begin position="435"/>
        <end position="921"/>
    </location>
</feature>
<dbReference type="SUPFAM" id="SSF56935">
    <property type="entry name" value="Porins"/>
    <property type="match status" value="1"/>
</dbReference>
<dbReference type="PANTHER" id="PTHR40980:SF3">
    <property type="entry name" value="TONB-DEPENDENT RECEPTOR-LIKE BETA-BARREL DOMAIN-CONTAINING PROTEIN"/>
    <property type="match status" value="1"/>
</dbReference>
<dbReference type="InterPro" id="IPR037066">
    <property type="entry name" value="Plug_dom_sf"/>
</dbReference>
<reference evidence="10" key="1">
    <citation type="journal article" date="2018" name="Int. J. Syst. Evol. Microbiol.">
        <title>Neptunicella marina gen. nov., sp. nov., isolated from surface seawater.</title>
        <authorList>
            <person name="Liu X."/>
            <person name="Lai Q."/>
            <person name="Du Y."/>
            <person name="Zhang X."/>
            <person name="Liu Z."/>
            <person name="Sun F."/>
            <person name="Shao Z."/>
        </authorList>
    </citation>
    <scope>NUCLEOTIDE SEQUENCE</scope>
    <source>
        <strain evidence="10">S27-2</strain>
    </source>
</reference>
<dbReference type="InterPro" id="IPR010104">
    <property type="entry name" value="TonB_rcpt_bac"/>
</dbReference>
<dbReference type="Gene3D" id="2.40.170.20">
    <property type="entry name" value="TonB-dependent receptor, beta-barrel domain"/>
    <property type="match status" value="1"/>
</dbReference>
<sequence length="954" mass="105538">MVPTIKKRKLAIALSLAFCSYGVNAADDDKTEKEEDSQFEKITVSSRQSSLIKAMDIKKSTDSVVDGITAQELGHFPDANVADSLSHITGVTIDRTSGGEGQGVNIRGLGPEFSIVTLNNRIMATDQSGREFAFDVLPSEMISEAWVHKSVTASTLEGSIGGAINLKTARPLDNKGKQGSIALEGQYGEKVDDYGYKFSAVGSNTFANDTMGVIFSALMSNTPTRTDSLSDLNYGENWSWDHDNDAGGGVNWQDASNELKIPNVVAYTAQLEDRKRFALSGAFQYRPNNDLEVVVDGLWTRLEAPSQGYTESYYLVGRAQSWHDATYTGTPTALNPQGTIVTSVKMDNLIPELVTITEHRVVDTAQLGINAKFSVSDTFVVTGDLYASQSTRDAGGKDKFVVAHGVGGVPNTATFSLTENGLPNVEFDFSQNAHINSVSDLISNDQFGPHFSQTNGVDIEDTVIGGSLAGELFFDLPVIDSLDMGIVYNKRTKGREKYDNQQARNLYSNGPFTFADTGVNVVESFPIDNFLDGIGGNFPRQFVGFDIDAYQEAMHAADNNPNVINRFTGEMYPEGYSYNDEPVFNPNESFEVEEETISVYLQANLSGERWFANAGLRYVSTDTASNGWLWEIDKVSEASPWVWIVEHKDPEPLSVTKSYSELLPSINIGFDITDELLIRLSYAQVMSRASLDQLSTQVDDGSAAWGEFTLNRVGNPTLSPVTADQADISLEWYFQEGSALTAAVFYKDIKGFVQDWQNVYPNEEDQANRPTYLVENPQPWIETGYIEVPFNVFEPRNLDTAKVLGYEFSYQQFFENGFGITANYTYIDTESIVNGFNEGVLAGVPDTSYSMNLMYNVDKLSLSLSATHTESYITSHWSPLNVVSLDERKYKSTADAMTWMSASATYAYTEKLQVFVQLDNILDDNWHSYLGQKDIPGSYAEWGRKINMGVRYKF</sequence>
<keyword evidence="3 6" id="KW-0798">TonB box</keyword>
<dbReference type="AlphaFoldDB" id="A0A8J6IVJ2"/>
<dbReference type="InterPro" id="IPR010917">
    <property type="entry name" value="TonB_rcpt_CS"/>
</dbReference>
<comment type="similarity">
    <text evidence="6">Belongs to the TonB-dependent receptor family.</text>
</comment>
<dbReference type="Proteomes" id="UP000601768">
    <property type="component" value="Unassembled WGS sequence"/>
</dbReference>
<dbReference type="InterPro" id="IPR000531">
    <property type="entry name" value="Beta-barrel_TonB"/>
</dbReference>
<keyword evidence="2 7" id="KW-0732">Signal</keyword>
<evidence type="ECO:0000256" key="6">
    <source>
        <dbReference type="RuleBase" id="RU003357"/>
    </source>
</evidence>
<dbReference type="InterPro" id="IPR012910">
    <property type="entry name" value="Plug_dom"/>
</dbReference>
<keyword evidence="5" id="KW-0998">Cell outer membrane</keyword>
<evidence type="ECO:0000256" key="2">
    <source>
        <dbReference type="ARBA" id="ARBA00022729"/>
    </source>
</evidence>
<evidence type="ECO:0000256" key="7">
    <source>
        <dbReference type="SAM" id="SignalP"/>
    </source>
</evidence>
<keyword evidence="4 6" id="KW-0472">Membrane</keyword>
<dbReference type="Gene3D" id="2.170.130.10">
    <property type="entry name" value="TonB-dependent receptor, plug domain"/>
    <property type="match status" value="1"/>
</dbReference>
<evidence type="ECO:0000256" key="1">
    <source>
        <dbReference type="ARBA" id="ARBA00004442"/>
    </source>
</evidence>
<proteinExistence type="inferred from homology"/>
<dbReference type="Pfam" id="PF07715">
    <property type="entry name" value="Plug"/>
    <property type="match status" value="1"/>
</dbReference>
<evidence type="ECO:0000313" key="11">
    <source>
        <dbReference type="Proteomes" id="UP000601768"/>
    </source>
</evidence>
<feature type="signal peptide" evidence="7">
    <location>
        <begin position="1"/>
        <end position="25"/>
    </location>
</feature>
<evidence type="ECO:0000256" key="5">
    <source>
        <dbReference type="ARBA" id="ARBA00023237"/>
    </source>
</evidence>
<organism evidence="10 11">
    <name type="scientific">Neptunicella marina</name>
    <dbReference type="NCBI Taxonomy" id="2125989"/>
    <lineage>
        <taxon>Bacteria</taxon>
        <taxon>Pseudomonadati</taxon>
        <taxon>Pseudomonadota</taxon>
        <taxon>Gammaproteobacteria</taxon>
        <taxon>Alteromonadales</taxon>
        <taxon>Alteromonadaceae</taxon>
        <taxon>Neptunicella</taxon>
    </lineage>
</organism>
<feature type="domain" description="TonB-dependent receptor plug" evidence="9">
    <location>
        <begin position="58"/>
        <end position="162"/>
    </location>
</feature>
<evidence type="ECO:0000259" key="8">
    <source>
        <dbReference type="Pfam" id="PF00593"/>
    </source>
</evidence>
<name>A0A8J6IVJ2_9ALTE</name>
<dbReference type="EMBL" id="JACNEP010000007">
    <property type="protein sequence ID" value="MBC3766376.1"/>
    <property type="molecule type" value="Genomic_DNA"/>
</dbReference>
<evidence type="ECO:0000256" key="3">
    <source>
        <dbReference type="ARBA" id="ARBA00023077"/>
    </source>
</evidence>
<keyword evidence="10" id="KW-0675">Receptor</keyword>
<evidence type="ECO:0000259" key="9">
    <source>
        <dbReference type="Pfam" id="PF07715"/>
    </source>
</evidence>
<reference evidence="10" key="2">
    <citation type="submission" date="2020-08" db="EMBL/GenBank/DDBJ databases">
        <authorList>
            <person name="Lai Q."/>
        </authorList>
    </citation>
    <scope>NUCLEOTIDE SEQUENCE</scope>
    <source>
        <strain evidence="10">S27-2</strain>
    </source>
</reference>
<dbReference type="PROSITE" id="PS01156">
    <property type="entry name" value="TONB_DEPENDENT_REC_2"/>
    <property type="match status" value="1"/>
</dbReference>
<comment type="subcellular location">
    <subcellularLocation>
        <location evidence="1 6">Cell outer membrane</location>
    </subcellularLocation>
</comment>
<dbReference type="PANTHER" id="PTHR40980">
    <property type="entry name" value="PLUG DOMAIN-CONTAINING PROTEIN"/>
    <property type="match status" value="1"/>
</dbReference>
<keyword evidence="11" id="KW-1185">Reference proteome</keyword>
<gene>
    <name evidence="10" type="ORF">H8B19_10830</name>
</gene>
<evidence type="ECO:0000256" key="4">
    <source>
        <dbReference type="ARBA" id="ARBA00023136"/>
    </source>
</evidence>
<feature type="chain" id="PRO_5035204915" evidence="7">
    <location>
        <begin position="26"/>
        <end position="954"/>
    </location>
</feature>
<dbReference type="InterPro" id="IPR036942">
    <property type="entry name" value="Beta-barrel_TonB_sf"/>
</dbReference>